<evidence type="ECO:0000313" key="4">
    <source>
        <dbReference type="Proteomes" id="UP001596250"/>
    </source>
</evidence>
<gene>
    <name evidence="3" type="ORF">ACFPXP_09220</name>
</gene>
<reference evidence="4" key="1">
    <citation type="journal article" date="2019" name="Int. J. Syst. Evol. Microbiol.">
        <title>The Global Catalogue of Microorganisms (GCM) 10K type strain sequencing project: providing services to taxonomists for standard genome sequencing and annotation.</title>
        <authorList>
            <consortium name="The Broad Institute Genomics Platform"/>
            <consortium name="The Broad Institute Genome Sequencing Center for Infectious Disease"/>
            <person name="Wu L."/>
            <person name="Ma J."/>
        </authorList>
    </citation>
    <scope>NUCLEOTIDE SEQUENCE [LARGE SCALE GENOMIC DNA]</scope>
    <source>
        <strain evidence="4">CCM 8749</strain>
    </source>
</reference>
<feature type="domain" description="DUF4352" evidence="2">
    <location>
        <begin position="68"/>
        <end position="188"/>
    </location>
</feature>
<accession>A0ABW1INE8</accession>
<dbReference type="InterPro" id="IPR029051">
    <property type="entry name" value="DUF4352"/>
</dbReference>
<sequence>MLKKMLVPTTIAMSLTLAGCSSGDVSQLQAEVDALKKEIAELKTQIGGSAPSAPTNDSNASNAANDSYGLGEEIVSNGVTFTITEGKRMSELSENLKANEGKEFLIYYVHITNTSNEDYEFRQSDYSIVLGNGEIEDNYLLIDTANQYDDLGNGELASGGTKSGFVAFEIPQNDQPLEMRYEKRTFSESTAFKVKLQ</sequence>
<dbReference type="RefSeq" id="WP_379893917.1">
    <property type="nucleotide sequence ID" value="NZ_CBCSCT010000090.1"/>
</dbReference>
<dbReference type="Gene3D" id="2.60.40.1240">
    <property type="match status" value="1"/>
</dbReference>
<dbReference type="Pfam" id="PF11611">
    <property type="entry name" value="DUF4352"/>
    <property type="match status" value="1"/>
</dbReference>
<keyword evidence="4" id="KW-1185">Reference proteome</keyword>
<comment type="caution">
    <text evidence="3">The sequence shown here is derived from an EMBL/GenBank/DDBJ whole genome shotgun (WGS) entry which is preliminary data.</text>
</comment>
<dbReference type="EMBL" id="JBHSQV010000121">
    <property type="protein sequence ID" value="MFC5986596.1"/>
    <property type="molecule type" value="Genomic_DNA"/>
</dbReference>
<dbReference type="InterPro" id="IPR029050">
    <property type="entry name" value="Immunoprotect_excell_Ig-like"/>
</dbReference>
<protein>
    <submittedName>
        <fullName evidence="3">DUF4352 domain-containing protein</fullName>
    </submittedName>
</protein>
<evidence type="ECO:0000256" key="1">
    <source>
        <dbReference type="ARBA" id="ARBA00022729"/>
    </source>
</evidence>
<dbReference type="Proteomes" id="UP001596250">
    <property type="component" value="Unassembled WGS sequence"/>
</dbReference>
<evidence type="ECO:0000259" key="2">
    <source>
        <dbReference type="Pfam" id="PF11611"/>
    </source>
</evidence>
<dbReference type="PROSITE" id="PS51257">
    <property type="entry name" value="PROKAR_LIPOPROTEIN"/>
    <property type="match status" value="1"/>
</dbReference>
<name>A0ABW1INE8_9BACL</name>
<proteinExistence type="predicted"/>
<evidence type="ECO:0000313" key="3">
    <source>
        <dbReference type="EMBL" id="MFC5986596.1"/>
    </source>
</evidence>
<organism evidence="3 4">
    <name type="scientific">Marinicrinis lubricantis</name>
    <dbReference type="NCBI Taxonomy" id="2086470"/>
    <lineage>
        <taxon>Bacteria</taxon>
        <taxon>Bacillati</taxon>
        <taxon>Bacillota</taxon>
        <taxon>Bacilli</taxon>
        <taxon>Bacillales</taxon>
        <taxon>Paenibacillaceae</taxon>
    </lineage>
</organism>
<keyword evidence="1" id="KW-0732">Signal</keyword>